<reference evidence="1" key="2">
    <citation type="journal article" date="2023" name="Int. J. Mol. Sci.">
        <title>De Novo Assembly and Annotation of 11 Diverse Shrub Willow (Salix) Genomes Reveals Novel Gene Organization in Sex-Linked Regions.</title>
        <authorList>
            <person name="Hyden B."/>
            <person name="Feng K."/>
            <person name="Yates T.B."/>
            <person name="Jawdy S."/>
            <person name="Cereghino C."/>
            <person name="Smart L.B."/>
            <person name="Muchero W."/>
        </authorList>
    </citation>
    <scope>NUCLEOTIDE SEQUENCE</scope>
    <source>
        <tissue evidence="1">Shoot tip</tissue>
    </source>
</reference>
<dbReference type="AlphaFoldDB" id="A0A9Q0WA92"/>
<reference evidence="1" key="1">
    <citation type="submission" date="2022-11" db="EMBL/GenBank/DDBJ databases">
        <authorList>
            <person name="Hyden B.L."/>
            <person name="Feng K."/>
            <person name="Yates T."/>
            <person name="Jawdy S."/>
            <person name="Smart L.B."/>
            <person name="Muchero W."/>
        </authorList>
    </citation>
    <scope>NUCLEOTIDE SEQUENCE</scope>
    <source>
        <tissue evidence="1">Shoot tip</tissue>
    </source>
</reference>
<name>A0A9Q0WA92_SALPP</name>
<proteinExistence type="predicted"/>
<evidence type="ECO:0000313" key="2">
    <source>
        <dbReference type="Proteomes" id="UP001151532"/>
    </source>
</evidence>
<accession>A0A9Q0WA92</accession>
<keyword evidence="2" id="KW-1185">Reference proteome</keyword>
<comment type="caution">
    <text evidence="1">The sequence shown here is derived from an EMBL/GenBank/DDBJ whole genome shotgun (WGS) entry which is preliminary data.</text>
</comment>
<dbReference type="Proteomes" id="UP001151532">
    <property type="component" value="Chromosome 13"/>
</dbReference>
<evidence type="ECO:0000313" key="1">
    <source>
        <dbReference type="EMBL" id="KAJ6763254.1"/>
    </source>
</evidence>
<protein>
    <submittedName>
        <fullName evidence="1">Uncharacterized protein</fullName>
    </submittedName>
</protein>
<dbReference type="EMBL" id="JAPFFK010000005">
    <property type="protein sequence ID" value="KAJ6763254.1"/>
    <property type="molecule type" value="Genomic_DNA"/>
</dbReference>
<gene>
    <name evidence="1" type="ORF">OIU79_023906</name>
</gene>
<sequence length="54" mass="6139">MQVDSLDHLKDFDHPVTRPSSVVALSLLALYLPRASIQIIQDEIQTKHHSSIHH</sequence>
<organism evidence="1 2">
    <name type="scientific">Salix purpurea</name>
    <name type="common">Purple osier willow</name>
    <dbReference type="NCBI Taxonomy" id="77065"/>
    <lineage>
        <taxon>Eukaryota</taxon>
        <taxon>Viridiplantae</taxon>
        <taxon>Streptophyta</taxon>
        <taxon>Embryophyta</taxon>
        <taxon>Tracheophyta</taxon>
        <taxon>Spermatophyta</taxon>
        <taxon>Magnoliopsida</taxon>
        <taxon>eudicotyledons</taxon>
        <taxon>Gunneridae</taxon>
        <taxon>Pentapetalae</taxon>
        <taxon>rosids</taxon>
        <taxon>fabids</taxon>
        <taxon>Malpighiales</taxon>
        <taxon>Salicaceae</taxon>
        <taxon>Saliceae</taxon>
        <taxon>Salix</taxon>
    </lineage>
</organism>